<sequence>MCIVCRHPDRIAIEAALEAGRSLRAVAADYPGLNRNSLHRHRTEHMTSAPTGEAAASIPNTAPQSFPAPPTVRRRTRPIDEAQRLDIALRMKARGCTRADIARALNVHPSTVGEIVRRATDNAVERVRAQTIEELVSEHRAERHARVQALHAVLDGATLRNDARTIVEVIRELRHEAKEDREWMRELGAFDRFRVHVAVDRDKAPGQEGAEFMQEALREMVTAFGSLDPDERLSLAPAGPAH</sequence>
<keyword evidence="3" id="KW-1185">Reference proteome</keyword>
<gene>
    <name evidence="2" type="ORF">DWE98_05025</name>
</gene>
<dbReference type="Proteomes" id="UP000255207">
    <property type="component" value="Unassembled WGS sequence"/>
</dbReference>
<dbReference type="AlphaFoldDB" id="A0A370L9X5"/>
<dbReference type="EMBL" id="QQTP01000002">
    <property type="protein sequence ID" value="RDJ27970.1"/>
    <property type="molecule type" value="Genomic_DNA"/>
</dbReference>
<name>A0A370L9X5_9HYPH</name>
<comment type="caution">
    <text evidence="2">The sequence shown here is derived from an EMBL/GenBank/DDBJ whole genome shotgun (WGS) entry which is preliminary data.</text>
</comment>
<reference evidence="3" key="1">
    <citation type="submission" date="2018-07" db="EMBL/GenBank/DDBJ databases">
        <authorList>
            <person name="Safronova V.I."/>
            <person name="Chirak E.R."/>
            <person name="Sazanova A.L."/>
        </authorList>
    </citation>
    <scope>NUCLEOTIDE SEQUENCE [LARGE SCALE GENOMIC DNA]</scope>
    <source>
        <strain evidence="3">RCAM04685</strain>
    </source>
</reference>
<proteinExistence type="predicted"/>
<organism evidence="2 3">
    <name type="scientific">Bosea caraganae</name>
    <dbReference type="NCBI Taxonomy" id="2763117"/>
    <lineage>
        <taxon>Bacteria</taxon>
        <taxon>Pseudomonadati</taxon>
        <taxon>Pseudomonadota</taxon>
        <taxon>Alphaproteobacteria</taxon>
        <taxon>Hyphomicrobiales</taxon>
        <taxon>Boseaceae</taxon>
        <taxon>Bosea</taxon>
    </lineage>
</organism>
<evidence type="ECO:0000313" key="3">
    <source>
        <dbReference type="Proteomes" id="UP000255207"/>
    </source>
</evidence>
<evidence type="ECO:0000313" key="2">
    <source>
        <dbReference type="EMBL" id="RDJ27970.1"/>
    </source>
</evidence>
<feature type="region of interest" description="Disordered" evidence="1">
    <location>
        <begin position="45"/>
        <end position="73"/>
    </location>
</feature>
<protein>
    <submittedName>
        <fullName evidence="2">Uncharacterized protein</fullName>
    </submittedName>
</protein>
<accession>A0A370L9X5</accession>
<evidence type="ECO:0000256" key="1">
    <source>
        <dbReference type="SAM" id="MobiDB-lite"/>
    </source>
</evidence>